<dbReference type="GO" id="GO:0008047">
    <property type="term" value="F:enzyme activator activity"/>
    <property type="evidence" value="ECO:0007669"/>
    <property type="project" value="EnsemblFungi"/>
</dbReference>
<reference evidence="3" key="2">
    <citation type="submission" date="2012-08" db="EMBL/GenBank/DDBJ databases">
        <title>Genome sequence of Kazachstania naganishii.</title>
        <authorList>
            <person name="Gordon J.L."/>
            <person name="Armisen D."/>
            <person name="Proux-Wera E."/>
            <person name="OhEigeartaigh S.S."/>
            <person name="Byrne K.P."/>
            <person name="Wolfe K.H."/>
        </authorList>
    </citation>
    <scope>NUCLEOTIDE SEQUENCE [LARGE SCALE GENOMIC DNA]</scope>
    <source>
        <strain evidence="3">ATCC MYA-139 / BCRC 22969 / CBS 8797 / CCRC 22969 / KCTC 17520 / NBRC 10181 / NCYC 3082</strain>
    </source>
</reference>
<feature type="domain" description="RecQ mediated genome instability protein 1 OB-fold" evidence="1">
    <location>
        <begin position="47"/>
        <end position="195"/>
    </location>
</feature>
<dbReference type="GO" id="GO:0003697">
    <property type="term" value="F:single-stranded DNA binding"/>
    <property type="evidence" value="ECO:0007669"/>
    <property type="project" value="EnsemblFungi"/>
</dbReference>
<proteinExistence type="predicted"/>
<dbReference type="GO" id="GO:0000400">
    <property type="term" value="F:four-way junction DNA binding"/>
    <property type="evidence" value="ECO:0007669"/>
    <property type="project" value="EnsemblFungi"/>
</dbReference>
<dbReference type="HOGENOM" id="CLU_100701_0_0_1"/>
<evidence type="ECO:0000313" key="2">
    <source>
        <dbReference type="EMBL" id="CCK67925.1"/>
    </source>
</evidence>
<dbReference type="OrthoDB" id="341511at2759"/>
<gene>
    <name evidence="2" type="primary">KNAG0A02360</name>
    <name evidence="2" type="ordered locus">KNAG_0A02360</name>
</gene>
<dbReference type="GO" id="GO:0000724">
    <property type="term" value="P:double-strand break repair via homologous recombination"/>
    <property type="evidence" value="ECO:0007669"/>
    <property type="project" value="EnsemblFungi"/>
</dbReference>
<dbReference type="InterPro" id="IPR042470">
    <property type="entry name" value="RMI1_N_C_sf"/>
</dbReference>
<dbReference type="KEGG" id="kng:KNAG_0A02360"/>
<accession>J7QZL4</accession>
<dbReference type="Gene3D" id="2.40.50.770">
    <property type="entry name" value="RecQ-mediated genome instability protein Rmi1, C-terminal domain"/>
    <property type="match status" value="1"/>
</dbReference>
<dbReference type="InterPro" id="IPR013894">
    <property type="entry name" value="RMI1_OB"/>
</dbReference>
<evidence type="ECO:0000313" key="3">
    <source>
        <dbReference type="Proteomes" id="UP000006310"/>
    </source>
</evidence>
<dbReference type="GO" id="GO:0031422">
    <property type="term" value="C:RecQ family helicase-topoisomerase III complex"/>
    <property type="evidence" value="ECO:0007669"/>
    <property type="project" value="EnsemblFungi"/>
</dbReference>
<dbReference type="GeneID" id="34523560"/>
<protein>
    <recommendedName>
        <fullName evidence="1">RecQ mediated genome instability protein 1 OB-fold domain-containing protein</fullName>
    </recommendedName>
</protein>
<sequence length="226" mass="25329">MLVSFDNFRQDITADCSTCAASGDRELSAVRAWRNEPWVPTQGKRVVDRELLFQILLVENVSKPKQAQLDAIRAKLDPRNQRVDTLRGGSTPRRQAVVTQVDLDNDDVGRGAPALGTAAGANNNKSVFKFTLQDKSGAVFFGINRTPLLHHNSWILGAKLILKPGTIVNNDVFLFQKEQAVFLGGIDRVWNENNDLKMRDYLEYKLNRDNCSAAGNKKKRKFTSIQ</sequence>
<dbReference type="OMA" id="CEYLEAK"/>
<dbReference type="Proteomes" id="UP000006310">
    <property type="component" value="Chromosome 1"/>
</dbReference>
<organism evidence="2 3">
    <name type="scientific">Huiozyma naganishii (strain ATCC MYA-139 / BCRC 22969 / CBS 8797 / KCTC 17520 / NBRC 10181 / NCYC 3082 / Yp74L-3)</name>
    <name type="common">Yeast</name>
    <name type="synonym">Kazachstania naganishii</name>
    <dbReference type="NCBI Taxonomy" id="1071383"/>
    <lineage>
        <taxon>Eukaryota</taxon>
        <taxon>Fungi</taxon>
        <taxon>Dikarya</taxon>
        <taxon>Ascomycota</taxon>
        <taxon>Saccharomycotina</taxon>
        <taxon>Saccharomycetes</taxon>
        <taxon>Saccharomycetales</taxon>
        <taxon>Saccharomycetaceae</taxon>
        <taxon>Huiozyma</taxon>
    </lineage>
</organism>
<dbReference type="Pfam" id="PF08585">
    <property type="entry name" value="RMI1_N_C"/>
    <property type="match status" value="1"/>
</dbReference>
<evidence type="ECO:0000259" key="1">
    <source>
        <dbReference type="Pfam" id="PF08585"/>
    </source>
</evidence>
<name>J7QZL4_HUIN7</name>
<dbReference type="eggNOG" id="KOG3683">
    <property type="taxonomic scope" value="Eukaryota"/>
</dbReference>
<dbReference type="AlphaFoldDB" id="J7QZL4"/>
<dbReference type="GO" id="GO:0043596">
    <property type="term" value="C:nuclear replication fork"/>
    <property type="evidence" value="ECO:0007669"/>
    <property type="project" value="EnsemblFungi"/>
</dbReference>
<dbReference type="GO" id="GO:0006265">
    <property type="term" value="P:DNA topological change"/>
    <property type="evidence" value="ECO:0007669"/>
    <property type="project" value="EnsemblFungi"/>
</dbReference>
<dbReference type="RefSeq" id="XP_022462171.1">
    <property type="nucleotide sequence ID" value="XM_022606608.1"/>
</dbReference>
<keyword evidence="3" id="KW-1185">Reference proteome</keyword>
<reference evidence="2 3" key="1">
    <citation type="journal article" date="2011" name="Proc. Natl. Acad. Sci. U.S.A.">
        <title>Evolutionary erosion of yeast sex chromosomes by mating-type switching accidents.</title>
        <authorList>
            <person name="Gordon J.L."/>
            <person name="Armisen D."/>
            <person name="Proux-Wera E."/>
            <person name="Oheigeartaigh S.S."/>
            <person name="Byrne K.P."/>
            <person name="Wolfe K.H."/>
        </authorList>
    </citation>
    <scope>NUCLEOTIDE SEQUENCE [LARGE SCALE GENOMIC DNA]</scope>
    <source>
        <strain evidence="3">ATCC MYA-139 / BCRC 22969 / CBS 8797 / CCRC 22969 / KCTC 17520 / NBRC 10181 / NCYC 3082</strain>
    </source>
</reference>
<dbReference type="EMBL" id="HE978314">
    <property type="protein sequence ID" value="CCK67925.1"/>
    <property type="molecule type" value="Genomic_DNA"/>
</dbReference>
<dbReference type="STRING" id="1071383.J7QZL4"/>